<dbReference type="InterPro" id="IPR050832">
    <property type="entry name" value="Bact_Acetyltransf"/>
</dbReference>
<evidence type="ECO:0000256" key="1">
    <source>
        <dbReference type="ARBA" id="ARBA00022679"/>
    </source>
</evidence>
<proteinExistence type="predicted"/>
<dbReference type="EMBL" id="VFOV01000001">
    <property type="protein sequence ID" value="TQL70244.1"/>
    <property type="molecule type" value="Genomic_DNA"/>
</dbReference>
<keyword evidence="2" id="KW-0012">Acyltransferase</keyword>
<evidence type="ECO:0000313" key="5">
    <source>
        <dbReference type="Proteomes" id="UP000320209"/>
    </source>
</evidence>
<dbReference type="InterPro" id="IPR016181">
    <property type="entry name" value="Acyl_CoA_acyltransferase"/>
</dbReference>
<dbReference type="OrthoDB" id="529907at2"/>
<comment type="caution">
    <text evidence="4">The sequence shown here is derived from an EMBL/GenBank/DDBJ whole genome shotgun (WGS) entry which is preliminary data.</text>
</comment>
<sequence>MNVRPAGPADVEAIAGLETEAFPEDAWTPDYLQVAIEGKMPTVSILVADDGDGVVVGHALVSVVYEIAELQRIATAAAHRRRGIARALLDAGLELARVAGAERLLLEVREDNLGALAFYDGAEFAEIDRRERYYRDGATAVVMQRELAGS</sequence>
<accession>A0A543ACB7</accession>
<name>A0A543ACB7_9ACTN</name>
<dbReference type="Pfam" id="PF00583">
    <property type="entry name" value="Acetyltransf_1"/>
    <property type="match status" value="1"/>
</dbReference>
<keyword evidence="5" id="KW-1185">Reference proteome</keyword>
<dbReference type="RefSeq" id="WP_141782029.1">
    <property type="nucleotide sequence ID" value="NZ_VFOV01000001.1"/>
</dbReference>
<evidence type="ECO:0000256" key="2">
    <source>
        <dbReference type="ARBA" id="ARBA00023315"/>
    </source>
</evidence>
<dbReference type="PANTHER" id="PTHR43877">
    <property type="entry name" value="AMINOALKYLPHOSPHONATE N-ACETYLTRANSFERASE-RELATED-RELATED"/>
    <property type="match status" value="1"/>
</dbReference>
<reference evidence="4 5" key="1">
    <citation type="submission" date="2019-06" db="EMBL/GenBank/DDBJ databases">
        <title>Sequencing the genomes of 1000 actinobacteria strains.</title>
        <authorList>
            <person name="Klenk H.-P."/>
        </authorList>
    </citation>
    <scope>NUCLEOTIDE SEQUENCE [LARGE SCALE GENOMIC DNA]</scope>
    <source>
        <strain evidence="4 5">DSM 25218</strain>
    </source>
</reference>
<dbReference type="Gene3D" id="3.40.630.30">
    <property type="match status" value="1"/>
</dbReference>
<feature type="domain" description="N-acetyltransferase" evidence="3">
    <location>
        <begin position="1"/>
        <end position="148"/>
    </location>
</feature>
<dbReference type="SUPFAM" id="SSF55729">
    <property type="entry name" value="Acyl-CoA N-acyltransferases (Nat)"/>
    <property type="match status" value="1"/>
</dbReference>
<dbReference type="PROSITE" id="PS51186">
    <property type="entry name" value="GNAT"/>
    <property type="match status" value="1"/>
</dbReference>
<dbReference type="CDD" id="cd04301">
    <property type="entry name" value="NAT_SF"/>
    <property type="match status" value="1"/>
</dbReference>
<organism evidence="4 5">
    <name type="scientific">Nocardioides albertanoniae</name>
    <dbReference type="NCBI Taxonomy" id="1175486"/>
    <lineage>
        <taxon>Bacteria</taxon>
        <taxon>Bacillati</taxon>
        <taxon>Actinomycetota</taxon>
        <taxon>Actinomycetes</taxon>
        <taxon>Propionibacteriales</taxon>
        <taxon>Nocardioidaceae</taxon>
        <taxon>Nocardioides</taxon>
    </lineage>
</organism>
<dbReference type="AlphaFoldDB" id="A0A543ACB7"/>
<protein>
    <submittedName>
        <fullName evidence="4">Ribosomal-protein-alanine N-acetyltransferase</fullName>
    </submittedName>
</protein>
<dbReference type="InterPro" id="IPR000182">
    <property type="entry name" value="GNAT_dom"/>
</dbReference>
<keyword evidence="1 4" id="KW-0808">Transferase</keyword>
<evidence type="ECO:0000259" key="3">
    <source>
        <dbReference type="PROSITE" id="PS51186"/>
    </source>
</evidence>
<dbReference type="Proteomes" id="UP000320209">
    <property type="component" value="Unassembled WGS sequence"/>
</dbReference>
<gene>
    <name evidence="4" type="ORF">FB381_4173</name>
</gene>
<dbReference type="GO" id="GO:0016747">
    <property type="term" value="F:acyltransferase activity, transferring groups other than amino-acyl groups"/>
    <property type="evidence" value="ECO:0007669"/>
    <property type="project" value="InterPro"/>
</dbReference>
<evidence type="ECO:0000313" key="4">
    <source>
        <dbReference type="EMBL" id="TQL70244.1"/>
    </source>
</evidence>